<sequence>MNAPFRFGRYAVSRFIDGVYKAPVGHLIHRQGANALAVVLAGITGDTVDVDVNCFALSGPDGVWLIDAGCGTAWGEAYGHARAAMIAAGIQPDDVSRVILTHIHGDHALGLIDGDRPYFPNAEIWVPEADLAFFTNAEARKALPPARQGGFDLAARLLDICGAMLRPILMGGVAEDIEAIAMPGHTPGHAGYLIGNGDDRLLLWGDVLHVTGLQAADPEIAFVYDIDSELAHATRLEVLAAAADHGWLVSGGHLGGFFHIERQGDHFRFLQHAV</sequence>
<dbReference type="PANTHER" id="PTHR42978">
    <property type="entry name" value="QUORUM-QUENCHING LACTONASE YTNP-RELATED-RELATED"/>
    <property type="match status" value="1"/>
</dbReference>
<dbReference type="RefSeq" id="WP_063948250.1">
    <property type="nucleotide sequence ID" value="NZ_LXPS01000009.1"/>
</dbReference>
<dbReference type="PANTHER" id="PTHR42978:SF6">
    <property type="entry name" value="QUORUM-QUENCHING LACTONASE YTNP-RELATED"/>
    <property type="match status" value="1"/>
</dbReference>
<dbReference type="InterPro" id="IPR001279">
    <property type="entry name" value="Metallo-B-lactamas"/>
</dbReference>
<dbReference type="EMBL" id="LXPS01000009">
    <property type="protein sequence ID" value="OAE47829.1"/>
    <property type="molecule type" value="Genomic_DNA"/>
</dbReference>
<evidence type="ECO:0000256" key="2">
    <source>
        <dbReference type="ARBA" id="ARBA00022723"/>
    </source>
</evidence>
<comment type="similarity">
    <text evidence="1">Belongs to the metallo-beta-lactamase superfamily.</text>
</comment>
<dbReference type="AlphaFoldDB" id="A0A176XEN9"/>
<evidence type="ECO:0000256" key="1">
    <source>
        <dbReference type="ARBA" id="ARBA00007749"/>
    </source>
</evidence>
<gene>
    <name evidence="6" type="ORF">A7J57_06250</name>
</gene>
<proteinExistence type="inferred from homology"/>
<dbReference type="SMART" id="SM00849">
    <property type="entry name" value="Lactamase_B"/>
    <property type="match status" value="1"/>
</dbReference>
<accession>A0A176XEN9</accession>
<dbReference type="InterPro" id="IPR051013">
    <property type="entry name" value="MBL_superfamily_lactonases"/>
</dbReference>
<evidence type="ECO:0000256" key="4">
    <source>
        <dbReference type="ARBA" id="ARBA00022833"/>
    </source>
</evidence>
<keyword evidence="4" id="KW-0862">Zinc</keyword>
<comment type="caution">
    <text evidence="6">The sequence shown here is derived from an EMBL/GenBank/DDBJ whole genome shotgun (WGS) entry which is preliminary data.</text>
</comment>
<dbReference type="GO" id="GO:0046872">
    <property type="term" value="F:metal ion binding"/>
    <property type="evidence" value="ECO:0007669"/>
    <property type="project" value="UniProtKB-KW"/>
</dbReference>
<dbReference type="Gene3D" id="3.60.15.10">
    <property type="entry name" value="Ribonuclease Z/Hydroxyacylglutathione hydrolase-like"/>
    <property type="match status" value="1"/>
</dbReference>
<evidence type="ECO:0000259" key="5">
    <source>
        <dbReference type="SMART" id="SM00849"/>
    </source>
</evidence>
<keyword evidence="2" id="KW-0479">Metal-binding</keyword>
<dbReference type="CDD" id="cd07720">
    <property type="entry name" value="OPHC2-like_MBL-fold"/>
    <property type="match status" value="1"/>
</dbReference>
<evidence type="ECO:0000256" key="3">
    <source>
        <dbReference type="ARBA" id="ARBA00022801"/>
    </source>
</evidence>
<dbReference type="SUPFAM" id="SSF56281">
    <property type="entry name" value="Metallo-hydrolase/oxidoreductase"/>
    <property type="match status" value="1"/>
</dbReference>
<reference evidence="6 7" key="1">
    <citation type="submission" date="2016-05" db="EMBL/GenBank/DDBJ databases">
        <authorList>
            <person name="Lavstsen T."/>
            <person name="Jespersen J.S."/>
        </authorList>
    </citation>
    <scope>NUCLEOTIDE SEQUENCE [LARGE SCALE GENOMIC DNA]</scope>
    <source>
        <strain evidence="6 7">KCJ1736</strain>
    </source>
</reference>
<protein>
    <submittedName>
        <fullName evidence="6">MBL fold metallo-hydrolase</fullName>
    </submittedName>
</protein>
<evidence type="ECO:0000313" key="7">
    <source>
        <dbReference type="Proteomes" id="UP000077098"/>
    </source>
</evidence>
<keyword evidence="3 6" id="KW-0378">Hydrolase</keyword>
<dbReference type="Proteomes" id="UP000077098">
    <property type="component" value="Unassembled WGS sequence"/>
</dbReference>
<dbReference type="Pfam" id="PF00753">
    <property type="entry name" value="Lactamase_B"/>
    <property type="match status" value="1"/>
</dbReference>
<name>A0A176XEN9_AGRTU</name>
<organism evidence="6 7">
    <name type="scientific">Agrobacterium tumefaciens</name>
    <dbReference type="NCBI Taxonomy" id="358"/>
    <lineage>
        <taxon>Bacteria</taxon>
        <taxon>Pseudomonadati</taxon>
        <taxon>Pseudomonadota</taxon>
        <taxon>Alphaproteobacteria</taxon>
        <taxon>Hyphomicrobiales</taxon>
        <taxon>Rhizobiaceae</taxon>
        <taxon>Rhizobium/Agrobacterium group</taxon>
        <taxon>Agrobacterium</taxon>
        <taxon>Agrobacterium tumefaciens complex</taxon>
    </lineage>
</organism>
<dbReference type="InterPro" id="IPR036866">
    <property type="entry name" value="RibonucZ/Hydroxyglut_hydro"/>
</dbReference>
<feature type="domain" description="Metallo-beta-lactamase" evidence="5">
    <location>
        <begin position="51"/>
        <end position="245"/>
    </location>
</feature>
<evidence type="ECO:0000313" key="6">
    <source>
        <dbReference type="EMBL" id="OAE47829.1"/>
    </source>
</evidence>
<dbReference type="GO" id="GO:0016787">
    <property type="term" value="F:hydrolase activity"/>
    <property type="evidence" value="ECO:0007669"/>
    <property type="project" value="UniProtKB-KW"/>
</dbReference>